<evidence type="ECO:0000313" key="2">
    <source>
        <dbReference type="Proteomes" id="UP000012089"/>
    </source>
</evidence>
<gene>
    <name evidence="1" type="ORF">LEP1GSC158_5105</name>
</gene>
<dbReference type="Proteomes" id="UP000012089">
    <property type="component" value="Unassembled WGS sequence"/>
</dbReference>
<reference evidence="1 2" key="1">
    <citation type="submission" date="2013-01" db="EMBL/GenBank/DDBJ databases">
        <authorList>
            <person name="Harkins D.M."/>
            <person name="Durkin A.S."/>
            <person name="Brinkac L.M."/>
            <person name="Haft D.H."/>
            <person name="Selengut J.D."/>
            <person name="Sanka R."/>
            <person name="DePew J."/>
            <person name="Purushe J."/>
            <person name="Tulsiani S.M."/>
            <person name="Graham G.C."/>
            <person name="Burns M.-A."/>
            <person name="Dohnt M.F."/>
            <person name="Smythe L.D."/>
            <person name="McKay D.B."/>
            <person name="Craig S.B."/>
            <person name="Vinetz J.M."/>
            <person name="Sutton G.G."/>
            <person name="Nierman W.C."/>
            <person name="Fouts D.E."/>
        </authorList>
    </citation>
    <scope>NUCLEOTIDE SEQUENCE [LARGE SCALE GENOMIC DNA]</scope>
    <source>
        <strain evidence="1 2">LT2156</strain>
    </source>
</reference>
<comment type="caution">
    <text evidence="1">The sequence shown here is derived from an EMBL/GenBank/DDBJ whole genome shotgun (WGS) entry which is preliminary data.</text>
</comment>
<proteinExistence type="predicted"/>
<dbReference type="AlphaFoldDB" id="M6HF03"/>
<dbReference type="EMBL" id="AFMF02000029">
    <property type="protein sequence ID" value="EMM95690.1"/>
    <property type="molecule type" value="Genomic_DNA"/>
</dbReference>
<name>M6HF03_LEPIR</name>
<organism evidence="1 2">
    <name type="scientific">Leptospira interrogans serovar Zanoni str. LT2156</name>
    <dbReference type="NCBI Taxonomy" id="1001601"/>
    <lineage>
        <taxon>Bacteria</taxon>
        <taxon>Pseudomonadati</taxon>
        <taxon>Spirochaetota</taxon>
        <taxon>Spirochaetia</taxon>
        <taxon>Leptospirales</taxon>
        <taxon>Leptospiraceae</taxon>
        <taxon>Leptospira</taxon>
    </lineage>
</organism>
<accession>M6HF03</accession>
<protein>
    <submittedName>
        <fullName evidence="1">Uncharacterized protein</fullName>
    </submittedName>
</protein>
<sequence>MVPSGSRISARSLRERFAPFGPLTREGNSGRNYVRFDDIWVLLVPTKLEENL</sequence>
<evidence type="ECO:0000313" key="1">
    <source>
        <dbReference type="EMBL" id="EMM95690.1"/>
    </source>
</evidence>